<dbReference type="HOGENOM" id="CLU_021838_0_0_10"/>
<feature type="domain" description="ABC transmembrane type-1" evidence="10">
    <location>
        <begin position="89"/>
        <end position="284"/>
    </location>
</feature>
<evidence type="ECO:0000259" key="10">
    <source>
        <dbReference type="PROSITE" id="PS50928"/>
    </source>
</evidence>
<protein>
    <submittedName>
        <fullName evidence="11">Ferric transport system permease protein fbpB</fullName>
    </submittedName>
</protein>
<name>D5HBY5_SALRM</name>
<sequence length="564" mass="60436">MPGRCVGVRRNGESTPHAPTRPSVHPHSQNRSPARVLDTIRRRWYVTIPVAVVLGGVLIPLVYLLLRAFQADPGTLWDLVVRGRTLRLLWNTVGLTAGVLAGTSALALPLAWLTTRTALPGRKALTLLGVLPLAVPGYVMAYALMATTGEYGTLAQTLGLVVPRLSGYTGAWLALSLSTFPYLFLNLRTAFLGLDPSLEESAQALGRGRWRVFVQVVLPQLRPAFLSGGLLVALHVLGDFGVVSLMRYDTFSYALYIQYAASYDRIYAACLALMLLILTGAILLLEARLLKGLLFHRTESGTSRTAARYELGRGRWAGYAFALGVAGLSVVLPAGTVGYWMTDAAAGGVPWAGLGAALWDSVSASAPAAVLAALLALPVAYLGVRHPSPWTRVVERAAYLGYATPPLAFALALIVFSLGAVPFAYQTLALLVTAYALHFMAEAVGPVRSALYQAPPHLEEAARSLGRSPLGAFVSVTFPLVRRGLLVSMAFVFLSAMKELPLTFLLAPIGFETLALNTWSYAEEAMFGQAAPYALTIMFVSALFVGVLLLREQASERPAAAERT</sequence>
<evidence type="ECO:0000256" key="3">
    <source>
        <dbReference type="ARBA" id="ARBA00022475"/>
    </source>
</evidence>
<feature type="transmembrane region" description="Helical" evidence="8">
    <location>
        <begin position="396"/>
        <end position="417"/>
    </location>
</feature>
<dbReference type="SUPFAM" id="SSF161098">
    <property type="entry name" value="MetI-like"/>
    <property type="match status" value="2"/>
</dbReference>
<feature type="transmembrane region" description="Helical" evidence="8">
    <location>
        <begin position="224"/>
        <end position="246"/>
    </location>
</feature>
<dbReference type="Pfam" id="PF00528">
    <property type="entry name" value="BPD_transp_1"/>
    <property type="match status" value="2"/>
</dbReference>
<comment type="similarity">
    <text evidence="8">Belongs to the binding-protein-dependent transport system permease family.</text>
</comment>
<feature type="region of interest" description="Disordered" evidence="9">
    <location>
        <begin position="1"/>
        <end position="33"/>
    </location>
</feature>
<evidence type="ECO:0000256" key="1">
    <source>
        <dbReference type="ARBA" id="ARBA00004429"/>
    </source>
</evidence>
<keyword evidence="3" id="KW-1003">Cell membrane</keyword>
<evidence type="ECO:0000256" key="2">
    <source>
        <dbReference type="ARBA" id="ARBA00022448"/>
    </source>
</evidence>
<comment type="subcellular location">
    <subcellularLocation>
        <location evidence="1">Cell inner membrane</location>
        <topology evidence="1">Multi-pass membrane protein</topology>
    </subcellularLocation>
    <subcellularLocation>
        <location evidence="8">Cell membrane</location>
        <topology evidence="8">Multi-pass membrane protein</topology>
    </subcellularLocation>
</comment>
<dbReference type="AlphaFoldDB" id="D5HBY5"/>
<evidence type="ECO:0000256" key="7">
    <source>
        <dbReference type="ARBA" id="ARBA00023136"/>
    </source>
</evidence>
<dbReference type="CDD" id="cd06261">
    <property type="entry name" value="TM_PBP2"/>
    <property type="match status" value="2"/>
</dbReference>
<proteinExistence type="inferred from homology"/>
<feature type="transmembrane region" description="Helical" evidence="8">
    <location>
        <begin position="44"/>
        <end position="69"/>
    </location>
</feature>
<dbReference type="PANTHER" id="PTHR43357">
    <property type="entry name" value="INNER MEMBRANE ABC TRANSPORTER PERMEASE PROTEIN YDCV"/>
    <property type="match status" value="1"/>
</dbReference>
<feature type="transmembrane region" description="Helical" evidence="8">
    <location>
        <begin position="316"/>
        <end position="341"/>
    </location>
</feature>
<reference evidence="12" key="2">
    <citation type="submission" date="2010-04" db="EMBL/GenBank/DDBJ databases">
        <title>Genome sequence of Salinibacter ruber M8.</title>
        <authorList>
            <consortium name="Genoscope"/>
        </authorList>
    </citation>
    <scope>NUCLEOTIDE SEQUENCE [LARGE SCALE GENOMIC DNA]</scope>
    <source>
        <strain evidence="12">M8</strain>
    </source>
</reference>
<feature type="transmembrane region" description="Helical" evidence="8">
    <location>
        <begin position="531"/>
        <end position="550"/>
    </location>
</feature>
<dbReference type="GO" id="GO:0055085">
    <property type="term" value="P:transmembrane transport"/>
    <property type="evidence" value="ECO:0007669"/>
    <property type="project" value="InterPro"/>
</dbReference>
<feature type="transmembrane region" description="Helical" evidence="8">
    <location>
        <begin position="266"/>
        <end position="285"/>
    </location>
</feature>
<feature type="transmembrane region" description="Helical" evidence="8">
    <location>
        <begin position="89"/>
        <end position="113"/>
    </location>
</feature>
<feature type="domain" description="ABC transmembrane type-1" evidence="10">
    <location>
        <begin position="358"/>
        <end position="548"/>
    </location>
</feature>
<keyword evidence="4" id="KW-0997">Cell inner membrane</keyword>
<feature type="transmembrane region" description="Helical" evidence="8">
    <location>
        <begin position="165"/>
        <end position="185"/>
    </location>
</feature>
<evidence type="ECO:0000256" key="6">
    <source>
        <dbReference type="ARBA" id="ARBA00022989"/>
    </source>
</evidence>
<feature type="transmembrane region" description="Helical" evidence="8">
    <location>
        <begin position="485"/>
        <end position="511"/>
    </location>
</feature>
<keyword evidence="2 8" id="KW-0813">Transport</keyword>
<organism evidence="11 12">
    <name type="scientific">Salinibacter ruber (strain M8)</name>
    <dbReference type="NCBI Taxonomy" id="761659"/>
    <lineage>
        <taxon>Bacteria</taxon>
        <taxon>Pseudomonadati</taxon>
        <taxon>Rhodothermota</taxon>
        <taxon>Rhodothermia</taxon>
        <taxon>Rhodothermales</taxon>
        <taxon>Salinibacteraceae</taxon>
        <taxon>Salinibacter</taxon>
    </lineage>
</organism>
<dbReference type="Gene3D" id="1.10.3720.10">
    <property type="entry name" value="MetI-like"/>
    <property type="match status" value="2"/>
</dbReference>
<feature type="transmembrane region" description="Helical" evidence="8">
    <location>
        <begin position="125"/>
        <end position="145"/>
    </location>
</feature>
<reference evidence="11 12" key="1">
    <citation type="journal article" date="2010" name="ISME J.">
        <title>Fine-scale evolution: genomic, phenotypic and ecological differentiation in two coexisting Salinibacter ruber strains.</title>
        <authorList>
            <person name="Pena A."/>
            <person name="Teeling H."/>
            <person name="Huerta-Cepas J."/>
            <person name="Santos F."/>
            <person name="Yarza P."/>
            <person name="Brito-Echeverria J."/>
            <person name="Lucio M."/>
            <person name="Schmitt-Kopplin P."/>
            <person name="Meseguer I."/>
            <person name="Schenowitz C."/>
            <person name="Dossat C."/>
            <person name="Barbe V."/>
            <person name="Dopazo J."/>
            <person name="Rossello-Mora R."/>
            <person name="Schuler M."/>
            <person name="Glockner F.O."/>
            <person name="Amann R."/>
            <person name="Gabaldon T."/>
            <person name="Anton J."/>
        </authorList>
    </citation>
    <scope>NUCLEOTIDE SEQUENCE [LARGE SCALE GENOMIC DNA]</scope>
    <source>
        <strain evidence="11 12">M8</strain>
    </source>
</reference>
<dbReference type="PROSITE" id="PS50928">
    <property type="entry name" value="ABC_TM1"/>
    <property type="match status" value="2"/>
</dbReference>
<evidence type="ECO:0000256" key="4">
    <source>
        <dbReference type="ARBA" id="ARBA00022519"/>
    </source>
</evidence>
<evidence type="ECO:0000256" key="8">
    <source>
        <dbReference type="RuleBase" id="RU363032"/>
    </source>
</evidence>
<gene>
    <name evidence="11" type="primary">fbpB</name>
    <name evidence="11" type="ordered locus">SRM_02619</name>
</gene>
<keyword evidence="5 8" id="KW-0812">Transmembrane</keyword>
<evidence type="ECO:0000313" key="11">
    <source>
        <dbReference type="EMBL" id="CBH25540.1"/>
    </source>
</evidence>
<dbReference type="Proteomes" id="UP000000933">
    <property type="component" value="Chromosome"/>
</dbReference>
<evidence type="ECO:0000256" key="5">
    <source>
        <dbReference type="ARBA" id="ARBA00022692"/>
    </source>
</evidence>
<dbReference type="InterPro" id="IPR000515">
    <property type="entry name" value="MetI-like"/>
</dbReference>
<evidence type="ECO:0000256" key="9">
    <source>
        <dbReference type="SAM" id="MobiDB-lite"/>
    </source>
</evidence>
<dbReference type="KEGG" id="srm:SRM_02619"/>
<dbReference type="GO" id="GO:0005886">
    <property type="term" value="C:plasma membrane"/>
    <property type="evidence" value="ECO:0007669"/>
    <property type="project" value="UniProtKB-SubCell"/>
</dbReference>
<dbReference type="InterPro" id="IPR035906">
    <property type="entry name" value="MetI-like_sf"/>
</dbReference>
<dbReference type="PANTHER" id="PTHR43357:SF3">
    <property type="entry name" value="FE(3+)-TRANSPORT SYSTEM PERMEASE PROTEIN FBPB 2"/>
    <property type="match status" value="1"/>
</dbReference>
<evidence type="ECO:0000313" key="12">
    <source>
        <dbReference type="Proteomes" id="UP000000933"/>
    </source>
</evidence>
<feature type="transmembrane region" description="Helical" evidence="8">
    <location>
        <begin position="361"/>
        <end position="384"/>
    </location>
</feature>
<keyword evidence="7 8" id="KW-0472">Membrane</keyword>
<feature type="transmembrane region" description="Helical" evidence="8">
    <location>
        <begin position="423"/>
        <end position="441"/>
    </location>
</feature>
<accession>D5HBY5</accession>
<keyword evidence="6 8" id="KW-1133">Transmembrane helix</keyword>
<dbReference type="EMBL" id="FP565814">
    <property type="protein sequence ID" value="CBH25540.1"/>
    <property type="molecule type" value="Genomic_DNA"/>
</dbReference>